<name>A0A9P7ZDL9_9HYPO</name>
<gene>
    <name evidence="1" type="ORF">F5Z01DRAFT_466556</name>
</gene>
<dbReference type="EMBL" id="MU251291">
    <property type="protein sequence ID" value="KAG9249786.1"/>
    <property type="molecule type" value="Genomic_DNA"/>
</dbReference>
<dbReference type="RefSeq" id="XP_046113710.1">
    <property type="nucleotide sequence ID" value="XM_046259959.1"/>
</dbReference>
<accession>A0A9P7ZDL9</accession>
<dbReference type="GeneID" id="70290862"/>
<evidence type="ECO:0000313" key="1">
    <source>
        <dbReference type="EMBL" id="KAG9249786.1"/>
    </source>
</evidence>
<sequence length="479" mass="54061">MARLATVVATSAGTSATQAESGAVSLDVAKTLAVIALLGLRRTRQRAAVGFMAWHGRLVCAHAPARLAERTRLLAVVAEALSGGADLGVVTNVATLVASTSRKRRHGEIYSDLQRLLVHIAACVSLARVSRRFRRPRVSAHLPRCPRSCEILVYRDDSRVWRNLSDLAMGCPDVEGCGGCWGCAKTATRPDTVVAETYLQLVTVALRACQESPRSPAQSKESHVRSESEGYWEFAMRPRPGCRIGVAQPVRRTRRNWIQRRKFPLLARVRPVPARGHYRTTGQTWRRDSRERTILQSVTSRRCGFEGFVGNNGVDRKAQRRPHQVDGRGRTWFQGVSSRNNFQRLVSTAIACRSYRYCRVGRPELEESKRRRENFSREELLEGRRRRAEGEPAALNLYSALLRWWARPLWVEVVEGGVERSRRLDPGPRCQWAHLLMYLYHFRVFRSVLSVSLSDCLAVQSGRAGCRRSQTTTGYLDTW</sequence>
<proteinExistence type="predicted"/>
<protein>
    <submittedName>
        <fullName evidence="1">Uncharacterized protein</fullName>
    </submittedName>
</protein>
<dbReference type="OrthoDB" id="5243144at2759"/>
<reference evidence="1" key="1">
    <citation type="journal article" date="2021" name="IMA Fungus">
        <title>Genomic characterization of three marine fungi, including Emericellopsis atlantica sp. nov. with signatures of a generalist lifestyle and marine biomass degradation.</title>
        <authorList>
            <person name="Hagestad O.C."/>
            <person name="Hou L."/>
            <person name="Andersen J.H."/>
            <person name="Hansen E.H."/>
            <person name="Altermark B."/>
            <person name="Li C."/>
            <person name="Kuhnert E."/>
            <person name="Cox R.J."/>
            <person name="Crous P.W."/>
            <person name="Spatafora J.W."/>
            <person name="Lail K."/>
            <person name="Amirebrahimi M."/>
            <person name="Lipzen A."/>
            <person name="Pangilinan J."/>
            <person name="Andreopoulos W."/>
            <person name="Hayes R.D."/>
            <person name="Ng V."/>
            <person name="Grigoriev I.V."/>
            <person name="Jackson S.A."/>
            <person name="Sutton T.D.S."/>
            <person name="Dobson A.D.W."/>
            <person name="Rama T."/>
        </authorList>
    </citation>
    <scope>NUCLEOTIDE SEQUENCE</scope>
    <source>
        <strain evidence="1">TS7</strain>
    </source>
</reference>
<dbReference type="AlphaFoldDB" id="A0A9P7ZDL9"/>
<dbReference type="Proteomes" id="UP000887229">
    <property type="component" value="Unassembled WGS sequence"/>
</dbReference>
<evidence type="ECO:0000313" key="2">
    <source>
        <dbReference type="Proteomes" id="UP000887229"/>
    </source>
</evidence>
<comment type="caution">
    <text evidence="1">The sequence shown here is derived from an EMBL/GenBank/DDBJ whole genome shotgun (WGS) entry which is preliminary data.</text>
</comment>
<organism evidence="1 2">
    <name type="scientific">Emericellopsis atlantica</name>
    <dbReference type="NCBI Taxonomy" id="2614577"/>
    <lineage>
        <taxon>Eukaryota</taxon>
        <taxon>Fungi</taxon>
        <taxon>Dikarya</taxon>
        <taxon>Ascomycota</taxon>
        <taxon>Pezizomycotina</taxon>
        <taxon>Sordariomycetes</taxon>
        <taxon>Hypocreomycetidae</taxon>
        <taxon>Hypocreales</taxon>
        <taxon>Bionectriaceae</taxon>
        <taxon>Emericellopsis</taxon>
    </lineage>
</organism>
<keyword evidence="2" id="KW-1185">Reference proteome</keyword>